<reference evidence="1" key="2">
    <citation type="submission" date="2013-05" db="EMBL/GenBank/DDBJ databases">
        <title>The genome and transcriptome of Haemonchus contortus: a key model parasite for drug and vaccine discovery.</title>
        <authorList>
            <person name="Laing R."/>
            <person name="Kikuchi T."/>
            <person name="Martinelli A."/>
            <person name="Tsai I.J."/>
            <person name="Beech R.N."/>
            <person name="Redman E."/>
            <person name="Holroyd N."/>
            <person name="Bartley D.J."/>
            <person name="Beasley H."/>
            <person name="Britton C."/>
            <person name="Curran D."/>
            <person name="Devaney E."/>
            <person name="Gilabert A."/>
            <person name="Jackson F."/>
            <person name="Hunt M."/>
            <person name="Johnston S."/>
            <person name="Kryukov I."/>
            <person name="Li K."/>
            <person name="Morrison A.A."/>
            <person name="Reid A.J."/>
            <person name="Sargison N."/>
            <person name="Saunders G."/>
            <person name="Wasmuth J.D."/>
            <person name="Wolstenholme A."/>
            <person name="Berriman M."/>
            <person name="Gilleard J.S."/>
            <person name="Cotton J.A."/>
        </authorList>
    </citation>
    <scope>NUCLEOTIDE SEQUENCE [LARGE SCALE GENOMIC DNA]</scope>
    <source>
        <strain evidence="1">ISE/inbred ISE</strain>
    </source>
</reference>
<protein>
    <submittedName>
        <fullName evidence="1">Uncharacterized protein</fullName>
    </submittedName>
</protein>
<dbReference type="AlphaFoldDB" id="W6NEN7"/>
<accession>W6NEN7</accession>
<sequence>MTITFQSGLCATTFSSQLVIITFLDHWYPPDMLDGAQLVDNSIVLDGARLGYYYDPFGRSIPYPFTYKVYIKDSDRRYESIRKLVLRLRSLPGLVIATFIKAVLDTEPE</sequence>
<gene>
    <name evidence="1" type="ORF">HCOI_01269100</name>
</gene>
<comment type="caution">
    <text evidence="1">The sequence shown here is derived from an EMBL/GenBank/DDBJ whole genome shotgun (WGS) entry which is preliminary data.</text>
</comment>
<dbReference type="EMBL" id="CAVP010059361">
    <property type="protein sequence ID" value="CDL95748.1"/>
    <property type="molecule type" value="Genomic_DNA"/>
</dbReference>
<name>W6NEN7_HAECO</name>
<proteinExistence type="predicted"/>
<organism evidence="1">
    <name type="scientific">Haemonchus contortus</name>
    <name type="common">Barber pole worm</name>
    <dbReference type="NCBI Taxonomy" id="6289"/>
    <lineage>
        <taxon>Eukaryota</taxon>
        <taxon>Metazoa</taxon>
        <taxon>Ecdysozoa</taxon>
        <taxon>Nematoda</taxon>
        <taxon>Chromadorea</taxon>
        <taxon>Rhabditida</taxon>
        <taxon>Rhabditina</taxon>
        <taxon>Rhabditomorpha</taxon>
        <taxon>Strongyloidea</taxon>
        <taxon>Trichostrongylidae</taxon>
        <taxon>Haemonchus</taxon>
    </lineage>
</organism>
<evidence type="ECO:0000313" key="1">
    <source>
        <dbReference type="EMBL" id="CDL95748.1"/>
    </source>
</evidence>
<reference evidence="1" key="1">
    <citation type="submission" date="2013-03" db="EMBL/GenBank/DDBJ databases">
        <authorList>
            <person name="Aslett M."/>
        </authorList>
    </citation>
    <scope>NUCLEOTIDE SEQUENCE [LARGE SCALE GENOMIC DNA]</scope>
    <source>
        <strain evidence="1">ISE/inbred ISE</strain>
    </source>
</reference>